<dbReference type="GO" id="GO:0046872">
    <property type="term" value="F:metal ion binding"/>
    <property type="evidence" value="ECO:0007669"/>
    <property type="project" value="InterPro"/>
</dbReference>
<dbReference type="SUPFAM" id="SSF55008">
    <property type="entry name" value="HMA, heavy metal-associated domain"/>
    <property type="match status" value="1"/>
</dbReference>
<dbReference type="Proteomes" id="UP000647172">
    <property type="component" value="Unassembled WGS sequence"/>
</dbReference>
<accession>A0A919MQT4</accession>
<comment type="caution">
    <text evidence="2">The sequence shown here is derived from an EMBL/GenBank/DDBJ whole genome shotgun (WGS) entry which is preliminary data.</text>
</comment>
<organism evidence="2 3">
    <name type="scientific">Actinoplanes nipponensis</name>
    <dbReference type="NCBI Taxonomy" id="135950"/>
    <lineage>
        <taxon>Bacteria</taxon>
        <taxon>Bacillati</taxon>
        <taxon>Actinomycetota</taxon>
        <taxon>Actinomycetes</taxon>
        <taxon>Micromonosporales</taxon>
        <taxon>Micromonosporaceae</taxon>
        <taxon>Actinoplanes</taxon>
    </lineage>
</organism>
<dbReference type="Gene3D" id="3.30.70.100">
    <property type="match status" value="1"/>
</dbReference>
<dbReference type="PROSITE" id="PS50846">
    <property type="entry name" value="HMA_2"/>
    <property type="match status" value="1"/>
</dbReference>
<evidence type="ECO:0000259" key="1">
    <source>
        <dbReference type="PROSITE" id="PS50846"/>
    </source>
</evidence>
<keyword evidence="3" id="KW-1185">Reference proteome</keyword>
<feature type="domain" description="HMA" evidence="1">
    <location>
        <begin position="5"/>
        <end position="71"/>
    </location>
</feature>
<protein>
    <recommendedName>
        <fullName evidence="1">HMA domain-containing protein</fullName>
    </recommendedName>
</protein>
<evidence type="ECO:0000313" key="3">
    <source>
        <dbReference type="Proteomes" id="UP000647172"/>
    </source>
</evidence>
<dbReference type="InterPro" id="IPR036163">
    <property type="entry name" value="HMA_dom_sf"/>
</dbReference>
<dbReference type="RefSeq" id="WP_203776448.1">
    <property type="nucleotide sequence ID" value="NZ_BAAAYJ010000090.1"/>
</dbReference>
<dbReference type="InterPro" id="IPR006121">
    <property type="entry name" value="HMA_dom"/>
</dbReference>
<proteinExistence type="predicted"/>
<dbReference type="CDD" id="cd00371">
    <property type="entry name" value="HMA"/>
    <property type="match status" value="1"/>
</dbReference>
<gene>
    <name evidence="2" type="ORF">Ani05nite_75100</name>
</gene>
<sequence length="75" mass="7691">MSDNSTYTFAVAGIRSASCAARIDEALEDLSGVHRSQTSVSAGRTVVDTDPSGVDLEVLVAVLASLGHRATVQAS</sequence>
<dbReference type="EMBL" id="BOMQ01000092">
    <property type="protein sequence ID" value="GIE53976.1"/>
    <property type="molecule type" value="Genomic_DNA"/>
</dbReference>
<dbReference type="Pfam" id="PF00403">
    <property type="entry name" value="HMA"/>
    <property type="match status" value="1"/>
</dbReference>
<name>A0A919MQT4_9ACTN</name>
<reference evidence="2" key="1">
    <citation type="submission" date="2021-01" db="EMBL/GenBank/DDBJ databases">
        <title>Whole genome shotgun sequence of Actinoplanes nipponensis NBRC 14063.</title>
        <authorList>
            <person name="Komaki H."/>
            <person name="Tamura T."/>
        </authorList>
    </citation>
    <scope>NUCLEOTIDE SEQUENCE</scope>
    <source>
        <strain evidence="2">NBRC 14063</strain>
    </source>
</reference>
<evidence type="ECO:0000313" key="2">
    <source>
        <dbReference type="EMBL" id="GIE53976.1"/>
    </source>
</evidence>
<dbReference type="AlphaFoldDB" id="A0A919MQT4"/>